<reference evidence="8" key="1">
    <citation type="submission" date="2018-06" db="EMBL/GenBank/DDBJ databases">
        <authorList>
            <person name="Zhirakovskaya E."/>
        </authorList>
    </citation>
    <scope>NUCLEOTIDE SEQUENCE</scope>
</reference>
<dbReference type="Pfam" id="PF00202">
    <property type="entry name" value="Aminotran_3"/>
    <property type="match status" value="1"/>
</dbReference>
<comment type="pathway">
    <text evidence="7">Amino-acid biosynthesis.</text>
</comment>
<evidence type="ECO:0000256" key="6">
    <source>
        <dbReference type="ARBA" id="ARBA00022898"/>
    </source>
</evidence>
<keyword evidence="6" id="KW-0663">Pyridoxal phosphate</keyword>
<dbReference type="Gene3D" id="3.90.1150.10">
    <property type="entry name" value="Aspartate Aminotransferase, domain 1"/>
    <property type="match status" value="1"/>
</dbReference>
<comment type="subcellular location">
    <subcellularLocation>
        <location evidence="2">Mitochondrion</location>
    </subcellularLocation>
</comment>
<dbReference type="InterPro" id="IPR005814">
    <property type="entry name" value="Aminotrans_3"/>
</dbReference>
<dbReference type="PROSITE" id="PS00600">
    <property type="entry name" value="AA_TRANSFER_CLASS_3"/>
    <property type="match status" value="1"/>
</dbReference>
<dbReference type="InterPro" id="IPR050103">
    <property type="entry name" value="Class-III_PLP-dep_AT"/>
</dbReference>
<name>A0A3B0XZJ5_9ZZZZ</name>
<dbReference type="GO" id="GO:0042802">
    <property type="term" value="F:identical protein binding"/>
    <property type="evidence" value="ECO:0007669"/>
    <property type="project" value="TreeGrafter"/>
</dbReference>
<comment type="cofactor">
    <cofactor evidence="1">
        <name>pyridoxal 5'-phosphate</name>
        <dbReference type="ChEBI" id="CHEBI:597326"/>
    </cofactor>
</comment>
<keyword evidence="4" id="KW-0028">Amino-acid biosynthesis</keyword>
<dbReference type="NCBIfam" id="TIGR00707">
    <property type="entry name" value="argD"/>
    <property type="match status" value="1"/>
</dbReference>
<dbReference type="InterPro" id="IPR015421">
    <property type="entry name" value="PyrdxlP-dep_Trfase_major"/>
</dbReference>
<dbReference type="HAMAP" id="MF_01107">
    <property type="entry name" value="ArgD_aminotrans_3"/>
    <property type="match status" value="1"/>
</dbReference>
<accession>A0A3B0XZJ5</accession>
<sequence length="393" mass="42097">MSDHLMNTYLPLPVSFTHGEGAWLFDTDGKRYLDALGGIAVCALGHAHPAVTEAICDQAGRLLHSSNLYRIDNQNALADALCEKAGMERVFFSNSGAEANEAALKLARLFGHQKNIDNPQVIVTEGNFHGRTIATLTATGNRKIQAGFEPLVPGFLRAPYNDIEALRTIAGNSPDVVAVLVEPITGEGGIRIPDDDYLTTIRALCDEHGWLMMLDEIQTGMGRTGRWFAHQHAGIKPDVMTLAKALGNGVPIGACLANGPAAEVFKPGNHGSTFGGNPLATRAALAVVETMDKHKLVARAAELGERLLAGFHARLDDKDGITEIRGKGLMLGIELDRPCGVLVQRALDTGLLINVTDTSVVRLLPPLILSDEQADTVCDSVCELIESFLDETP</sequence>
<dbReference type="CDD" id="cd00610">
    <property type="entry name" value="OAT_like"/>
    <property type="match status" value="1"/>
</dbReference>
<evidence type="ECO:0000313" key="8">
    <source>
        <dbReference type="EMBL" id="VAW72931.1"/>
    </source>
</evidence>
<dbReference type="GO" id="GO:0003992">
    <property type="term" value="F:N2-acetyl-L-ornithine:2-oxoglutarate 5-aminotransferase activity"/>
    <property type="evidence" value="ECO:0007669"/>
    <property type="project" value="UniProtKB-EC"/>
</dbReference>
<evidence type="ECO:0000256" key="1">
    <source>
        <dbReference type="ARBA" id="ARBA00001933"/>
    </source>
</evidence>
<gene>
    <name evidence="8" type="ORF">MNBD_GAMMA15-332</name>
</gene>
<proteinExistence type="inferred from homology"/>
<dbReference type="InterPro" id="IPR015424">
    <property type="entry name" value="PyrdxlP-dep_Trfase"/>
</dbReference>
<dbReference type="GO" id="GO:0006526">
    <property type="term" value="P:L-arginine biosynthetic process"/>
    <property type="evidence" value="ECO:0007669"/>
    <property type="project" value="UniProtKB-ARBA"/>
</dbReference>
<dbReference type="SUPFAM" id="SSF53383">
    <property type="entry name" value="PLP-dependent transferases"/>
    <property type="match status" value="1"/>
</dbReference>
<organism evidence="8">
    <name type="scientific">hydrothermal vent metagenome</name>
    <dbReference type="NCBI Taxonomy" id="652676"/>
    <lineage>
        <taxon>unclassified sequences</taxon>
        <taxon>metagenomes</taxon>
        <taxon>ecological metagenomes</taxon>
    </lineage>
</organism>
<keyword evidence="3 8" id="KW-0032">Aminotransferase</keyword>
<evidence type="ECO:0000256" key="4">
    <source>
        <dbReference type="ARBA" id="ARBA00022605"/>
    </source>
</evidence>
<evidence type="ECO:0000256" key="2">
    <source>
        <dbReference type="ARBA" id="ARBA00004173"/>
    </source>
</evidence>
<dbReference type="InterPro" id="IPR015422">
    <property type="entry name" value="PyrdxlP-dep_Trfase_small"/>
</dbReference>
<dbReference type="PANTHER" id="PTHR11986">
    <property type="entry name" value="AMINOTRANSFERASE CLASS III"/>
    <property type="match status" value="1"/>
</dbReference>
<dbReference type="PANTHER" id="PTHR11986:SF79">
    <property type="entry name" value="ACETYLORNITHINE AMINOTRANSFERASE, MITOCHONDRIAL"/>
    <property type="match status" value="1"/>
</dbReference>
<dbReference type="InterPro" id="IPR004636">
    <property type="entry name" value="AcOrn/SuccOrn_fam"/>
</dbReference>
<dbReference type="InterPro" id="IPR049704">
    <property type="entry name" value="Aminotrans_3_PPA_site"/>
</dbReference>
<evidence type="ECO:0000256" key="3">
    <source>
        <dbReference type="ARBA" id="ARBA00022576"/>
    </source>
</evidence>
<dbReference type="NCBIfam" id="NF002325">
    <property type="entry name" value="PRK01278.1"/>
    <property type="match status" value="1"/>
</dbReference>
<evidence type="ECO:0000256" key="7">
    <source>
        <dbReference type="ARBA" id="ARBA00029440"/>
    </source>
</evidence>
<dbReference type="EMBL" id="UOFN01000010">
    <property type="protein sequence ID" value="VAW72931.1"/>
    <property type="molecule type" value="Genomic_DNA"/>
</dbReference>
<dbReference type="EC" id="2.6.1.11" evidence="8"/>
<dbReference type="GO" id="GO:0005739">
    <property type="term" value="C:mitochondrion"/>
    <property type="evidence" value="ECO:0007669"/>
    <property type="project" value="UniProtKB-SubCell"/>
</dbReference>
<protein>
    <submittedName>
        <fullName evidence="8">Acetylornithine aminotransferase</fullName>
        <ecNumber evidence="8">2.6.1.11</ecNumber>
    </submittedName>
</protein>
<dbReference type="Gene3D" id="3.40.640.10">
    <property type="entry name" value="Type I PLP-dependent aspartate aminotransferase-like (Major domain)"/>
    <property type="match status" value="1"/>
</dbReference>
<dbReference type="PIRSF" id="PIRSF000521">
    <property type="entry name" value="Transaminase_4ab_Lys_Orn"/>
    <property type="match status" value="1"/>
</dbReference>
<dbReference type="FunFam" id="3.40.640.10:FF:000004">
    <property type="entry name" value="Acetylornithine aminotransferase"/>
    <property type="match status" value="1"/>
</dbReference>
<dbReference type="GO" id="GO:0030170">
    <property type="term" value="F:pyridoxal phosphate binding"/>
    <property type="evidence" value="ECO:0007669"/>
    <property type="project" value="InterPro"/>
</dbReference>
<keyword evidence="5 8" id="KW-0808">Transferase</keyword>
<evidence type="ECO:0000256" key="5">
    <source>
        <dbReference type="ARBA" id="ARBA00022679"/>
    </source>
</evidence>
<dbReference type="AlphaFoldDB" id="A0A3B0XZJ5"/>